<dbReference type="KEGG" id="vg:19485075"/>
<name>A0A023W5U4_9CAUD</name>
<evidence type="ECO:0000256" key="1">
    <source>
        <dbReference type="HAMAP-Rule" id="MF_04116"/>
    </source>
</evidence>
<sequence>MSVSNVRLLPASANVKAGETIRFSVYWEGTPEYQYWVGDRIDVQGAGDFKGLVNIRQATYTDGYFGFSMKTPNDWAGTKTGWFNLAWIDSGAQIVADTATSPKCTVRATGVMNPVISISPANSTIRPGGSAVMTANVSGIEQPYTVESYKWVYDGKVVNGNTPTITIPWKEVGTKPVVCELVIKKDGYSQATASGSTNLTMARGTMDGVSVMIDSIPASVKIFGVLTGKAKVTGAPEGATISYEWKVNGVSAGKTDTLDFKAPYVTTAVETPQPDAEIQVIVSVVADNYDGVTIESPVVKVPVIKLDASEIQPVFQMFPESFGWGPGQKLRLSASANINNNYVNIDETKPYSMLVDGKNYFTSVHVDAGYALIGDLEQLGPMFVKDNPVTASVTVKQSFYNEAGPSSITGILPGKPYIPISKSVMFFINDQPVIDDYFAMKELPGKTITFKITNVLDPKLQDKNFRDDNPLYTASMNDLGKQGVYDLLDFEDNVVATAVDGEITVTLPNEEKTIKGTLRHRIDNPELFKTPYEGKQTINFELVPNPMVPKPTLELTQLPHPVVLGNYARIERTFGNIPNDANADKSVWTMNDEPFGESTDISVIGAHFDKFIKNTTTLTHPDYDDTIVTSSILLEVVLKPWPAITLEVTPAKTVVPWGDLLTASYKITGTESMDDQDKLVSPPPTWYLDGVPLHTLAEDGSLQVRAIHPGDHVIKAVVKLTHPDYENGEKVVEQSFNMTTEKRPMATKLELLPVDPKIIIGKTQKFTATVTDAPADATITYKWEVDSVVQNFTQNFMDYKPDSVGAKVIKVTSTTKAQDAEDDVQTATTTLTVEPLKDITAKVDIDVSPLTLKIGESYTGKITVTGAPADATITYKWSTGETTKDITRVADKEGKISIYCDVSFSGAEGYGDKITKSATKDITVTLKEMTGTVSVVGPDLAEADSDYTLTVQKSGFPDGATFTYLWDSGETTEALTVTKAPVGTKEHSVKVTAKAKDFADKEFNASHSVKVEEKTPEVPDECPLINVHPLPSRNSAYIWCGWWVMDAIEKLTDQGKDWKTATKEDSKYYCHLNVLAKMLVDFPEVDVQESRNGRIVHKSALEIGIIY</sequence>
<dbReference type="HAMAP" id="MF_04116">
    <property type="entry name" value="HOC_T4"/>
    <property type="match status" value="1"/>
</dbReference>
<organism evidence="2 3">
    <name type="scientific">Serratia phage PS2</name>
    <dbReference type="NCBI Taxonomy" id="1481112"/>
    <lineage>
        <taxon>Viruses</taxon>
        <taxon>Duplodnaviria</taxon>
        <taxon>Heunggongvirae</taxon>
        <taxon>Uroviricota</taxon>
        <taxon>Caudoviricetes</taxon>
        <taxon>Muldoonvirus</taxon>
        <taxon>Muldoonvirus PS2</taxon>
    </lineage>
</organism>
<dbReference type="GO" id="GO:0098021">
    <property type="term" value="C:viral capsid, decoration"/>
    <property type="evidence" value="ECO:0007669"/>
    <property type="project" value="UniProtKB-UniRule"/>
</dbReference>
<keyword evidence="1" id="KW-0167">Capsid protein</keyword>
<feature type="region of interest" description="Interaction with the major capsid protein" evidence="1">
    <location>
        <begin position="1089"/>
        <end position="1093"/>
    </location>
</feature>
<dbReference type="OrthoDB" id="6682at10239"/>
<protein>
    <recommendedName>
        <fullName evidence="1">Highly immunogenic outer capsid protein</fullName>
        <shortName evidence="1">Hoc</shortName>
    </recommendedName>
</protein>
<comment type="function">
    <text evidence="1">Capsid decoration protein that binds as a monomer at the center of each major capsid protein hexamer once maturation and expension of the capsid has occured. It only has a marginal effect on head stability. Dispensable for the head morphogenesis and phage infection.</text>
</comment>
<evidence type="ECO:0000313" key="3">
    <source>
        <dbReference type="Proteomes" id="UP000024445"/>
    </source>
</evidence>
<keyword evidence="1" id="KW-0946">Virion</keyword>
<comment type="similarity">
    <text evidence="1">Belongs to the Tevenvirinae Hoc family.</text>
</comment>
<dbReference type="InterPro" id="IPR013783">
    <property type="entry name" value="Ig-like_fold"/>
</dbReference>
<dbReference type="GeneID" id="19485075"/>
<comment type="subcellular location">
    <subcellularLocation>
        <location evidence="1">Virion</location>
    </subcellularLocation>
</comment>
<evidence type="ECO:0000313" key="2">
    <source>
        <dbReference type="EMBL" id="AHY25438.1"/>
    </source>
</evidence>
<accession>A0A023W5U4</accession>
<gene>
    <name evidence="2" type="primary">hoc</name>
    <name evidence="2" type="ORF">PS2_196</name>
</gene>
<reference evidence="2 3" key="1">
    <citation type="submission" date="2014-01" db="EMBL/GenBank/DDBJ databases">
        <authorList>
            <person name="Zhang G."/>
            <person name="Jin J."/>
            <person name="Li Z.J."/>
            <person name="Wang S.W."/>
            <person name="Chen S.J."/>
            <person name="Wang S.M."/>
            <person name="Wang X.T."/>
            <person name="Li Y.H."/>
            <person name="Wang J."/>
            <person name="Yang C.K."/>
            <person name="Wang L."/>
        </authorList>
    </citation>
    <scope>NUCLEOTIDE SEQUENCE [LARGE SCALE GENOMIC DNA]</scope>
</reference>
<dbReference type="RefSeq" id="YP_009030243.1">
    <property type="nucleotide sequence ID" value="NC_024121.1"/>
</dbReference>
<dbReference type="EMBL" id="KJ025957">
    <property type="protein sequence ID" value="AHY25438.1"/>
    <property type="molecule type" value="Genomic_DNA"/>
</dbReference>
<dbReference type="SMR" id="A0A023W5U4"/>
<keyword evidence="3" id="KW-1185">Reference proteome</keyword>
<proteinExistence type="inferred from homology"/>
<dbReference type="Gene3D" id="2.60.40.10">
    <property type="entry name" value="Immunoglobulins"/>
    <property type="match status" value="1"/>
</dbReference>
<comment type="subunit">
    <text evidence="1">Monomer. Interacts with the major capsid protein; one hoc molecule associates with each hexamer facet.</text>
</comment>
<dbReference type="Proteomes" id="UP000024445">
    <property type="component" value="Segment"/>
</dbReference>
<dbReference type="InterPro" id="IPR038998">
    <property type="entry name" value="HOC"/>
</dbReference>